<dbReference type="GO" id="GO:0016787">
    <property type="term" value="F:hydrolase activity"/>
    <property type="evidence" value="ECO:0007669"/>
    <property type="project" value="UniProtKB-KW"/>
</dbReference>
<proteinExistence type="predicted"/>
<dbReference type="Pfam" id="PF13472">
    <property type="entry name" value="Lipase_GDSL_2"/>
    <property type="match status" value="1"/>
</dbReference>
<comment type="caution">
    <text evidence="2">The sequence shown here is derived from an EMBL/GenBank/DDBJ whole genome shotgun (WGS) entry which is preliminary data.</text>
</comment>
<dbReference type="InterPro" id="IPR036514">
    <property type="entry name" value="SGNH_hydro_sf"/>
</dbReference>
<gene>
    <name evidence="2" type="ORF">ACFQ5G_42515</name>
</gene>
<dbReference type="SUPFAM" id="SSF52266">
    <property type="entry name" value="SGNH hydrolase"/>
    <property type="match status" value="1"/>
</dbReference>
<evidence type="ECO:0000313" key="2">
    <source>
        <dbReference type="EMBL" id="MFD1372039.1"/>
    </source>
</evidence>
<keyword evidence="3" id="KW-1185">Reference proteome</keyword>
<feature type="domain" description="SGNH hydrolase-type esterase" evidence="1">
    <location>
        <begin position="47"/>
        <end position="220"/>
    </location>
</feature>
<dbReference type="PANTHER" id="PTHR30383">
    <property type="entry name" value="THIOESTERASE 1/PROTEASE 1/LYSOPHOSPHOLIPASE L1"/>
    <property type="match status" value="1"/>
</dbReference>
<evidence type="ECO:0000259" key="1">
    <source>
        <dbReference type="Pfam" id="PF13472"/>
    </source>
</evidence>
<sequence length="231" mass="24747">MNALLLPVVAAQAMWKRRRTVTIPAAEGPATGVVPGPDPQDPLSVVILGDSLAAGYGVHTHDEGFGGSLARDLTELTGRTVAWSAVGQYGATARRIRYRLLPRIPEQADIVVIVGGANDVLCGRQPHEWAEDLTAVVDESSRRAGQVMVAGIPPFEHLPCMPRTLGRHLARRAVALDEVAQQICDARPAVTWVPGKLLLPFVPAYFAQDGFHPSALGYRRWSAAVAGEIPT</sequence>
<reference evidence="3" key="1">
    <citation type="journal article" date="2019" name="Int. J. Syst. Evol. Microbiol.">
        <title>The Global Catalogue of Microorganisms (GCM) 10K type strain sequencing project: providing services to taxonomists for standard genome sequencing and annotation.</title>
        <authorList>
            <consortium name="The Broad Institute Genomics Platform"/>
            <consortium name="The Broad Institute Genome Sequencing Center for Infectious Disease"/>
            <person name="Wu L."/>
            <person name="Ma J."/>
        </authorList>
    </citation>
    <scope>NUCLEOTIDE SEQUENCE [LARGE SCALE GENOMIC DNA]</scope>
    <source>
        <strain evidence="3">CCM 7526</strain>
    </source>
</reference>
<name>A0ABW4AMB0_9ACTN</name>
<dbReference type="PANTHER" id="PTHR30383:SF5">
    <property type="entry name" value="SGNH HYDROLASE-TYPE ESTERASE DOMAIN-CONTAINING PROTEIN"/>
    <property type="match status" value="1"/>
</dbReference>
<dbReference type="InterPro" id="IPR013830">
    <property type="entry name" value="SGNH_hydro"/>
</dbReference>
<dbReference type="CDD" id="cd01836">
    <property type="entry name" value="FeeA_FeeB_like"/>
    <property type="match status" value="1"/>
</dbReference>
<evidence type="ECO:0000313" key="3">
    <source>
        <dbReference type="Proteomes" id="UP001597183"/>
    </source>
</evidence>
<keyword evidence="2" id="KW-0378">Hydrolase</keyword>
<dbReference type="Gene3D" id="3.40.50.1110">
    <property type="entry name" value="SGNH hydrolase"/>
    <property type="match status" value="1"/>
</dbReference>
<organism evidence="2 3">
    <name type="scientific">Actinoplanes sichuanensis</name>
    <dbReference type="NCBI Taxonomy" id="512349"/>
    <lineage>
        <taxon>Bacteria</taxon>
        <taxon>Bacillati</taxon>
        <taxon>Actinomycetota</taxon>
        <taxon>Actinomycetes</taxon>
        <taxon>Micromonosporales</taxon>
        <taxon>Micromonosporaceae</taxon>
        <taxon>Actinoplanes</taxon>
    </lineage>
</organism>
<dbReference type="Proteomes" id="UP001597183">
    <property type="component" value="Unassembled WGS sequence"/>
</dbReference>
<dbReference type="EMBL" id="JBHTMK010000054">
    <property type="protein sequence ID" value="MFD1372039.1"/>
    <property type="molecule type" value="Genomic_DNA"/>
</dbReference>
<dbReference type="InterPro" id="IPR051532">
    <property type="entry name" value="Ester_Hydrolysis_Enzymes"/>
</dbReference>
<protein>
    <submittedName>
        <fullName evidence="2">SGNH/GDSL hydrolase family protein</fullName>
    </submittedName>
</protein>
<accession>A0ABW4AMB0</accession>
<dbReference type="RefSeq" id="WP_317795854.1">
    <property type="nucleotide sequence ID" value="NZ_AP028461.1"/>
</dbReference>